<evidence type="ECO:0000259" key="4">
    <source>
        <dbReference type="SMART" id="SM00065"/>
    </source>
</evidence>
<dbReference type="SUPFAM" id="SSF55781">
    <property type="entry name" value="GAF domain-like"/>
    <property type="match status" value="2"/>
</dbReference>
<evidence type="ECO:0000313" key="6">
    <source>
        <dbReference type="EMBL" id="ABK73924.1"/>
    </source>
</evidence>
<dbReference type="eggNOG" id="COG3850">
    <property type="taxonomic scope" value="Bacteria"/>
</dbReference>
<evidence type="ECO:0000256" key="2">
    <source>
        <dbReference type="ARBA" id="ARBA00022777"/>
    </source>
</evidence>
<dbReference type="Gene3D" id="1.20.5.1930">
    <property type="match status" value="1"/>
</dbReference>
<reference evidence="6 7" key="1">
    <citation type="submission" date="2006-10" db="EMBL/GenBank/DDBJ databases">
        <authorList>
            <person name="Fleischmann R.D."/>
            <person name="Dodson R.J."/>
            <person name="Haft D.H."/>
            <person name="Merkel J.S."/>
            <person name="Nelson W.C."/>
            <person name="Fraser C.M."/>
        </authorList>
    </citation>
    <scope>NUCLEOTIDE SEQUENCE [LARGE SCALE GENOMIC DNA]</scope>
    <source>
        <strain evidence="7">ATCC 700084 / mc(2)155</strain>
    </source>
</reference>
<accession>A0QZ92</accession>
<dbReference type="SMART" id="SM00065">
    <property type="entry name" value="GAF"/>
    <property type="match status" value="2"/>
</dbReference>
<feature type="domain" description="Histidine kinase/HSP90-like ATPase" evidence="5">
    <location>
        <begin position="456"/>
        <end position="546"/>
    </location>
</feature>
<dbReference type="Pfam" id="PF02518">
    <property type="entry name" value="HATPase_c"/>
    <property type="match status" value="1"/>
</dbReference>
<dbReference type="InterPro" id="IPR036890">
    <property type="entry name" value="HATPase_C_sf"/>
</dbReference>
<dbReference type="SUPFAM" id="SSF55874">
    <property type="entry name" value="ATPase domain of HSP90 chaperone/DNA topoisomerase II/histidine kinase"/>
    <property type="match status" value="1"/>
</dbReference>
<protein>
    <submittedName>
        <fullName evidence="6">GAF family protein</fullName>
    </submittedName>
</protein>
<dbReference type="PANTHER" id="PTHR24421:SF56">
    <property type="entry name" value="OXYGEN SENSOR HISTIDINE KINASE RESPONSE REGULATOR DOST"/>
    <property type="match status" value="1"/>
</dbReference>
<dbReference type="PATRIC" id="fig|246196.19.peg.3880"/>
<dbReference type="GO" id="GO:0016020">
    <property type="term" value="C:membrane"/>
    <property type="evidence" value="ECO:0007669"/>
    <property type="project" value="InterPro"/>
</dbReference>
<dbReference type="Gene3D" id="3.30.450.40">
    <property type="match status" value="2"/>
</dbReference>
<dbReference type="SMART" id="SM00387">
    <property type="entry name" value="HATPase_c"/>
    <property type="match status" value="1"/>
</dbReference>
<feature type="domain" description="GAF" evidence="4">
    <location>
        <begin position="197"/>
        <end position="346"/>
    </location>
</feature>
<dbReference type="Proteomes" id="UP000000757">
    <property type="component" value="Chromosome"/>
</dbReference>
<dbReference type="STRING" id="246196.MSMEG_3941"/>
<dbReference type="InterPro" id="IPR029016">
    <property type="entry name" value="GAF-like_dom_sf"/>
</dbReference>
<evidence type="ECO:0000313" key="7">
    <source>
        <dbReference type="Proteomes" id="UP000000757"/>
    </source>
</evidence>
<dbReference type="AlphaFoldDB" id="A0QZ92"/>
<dbReference type="Gene3D" id="3.30.565.10">
    <property type="entry name" value="Histidine kinase-like ATPase, C-terminal domain"/>
    <property type="match status" value="1"/>
</dbReference>
<keyword evidence="3" id="KW-0902">Two-component regulatory system</keyword>
<dbReference type="KEGG" id="msm:MSMEG_3941"/>
<keyword evidence="7" id="KW-1185">Reference proteome</keyword>
<dbReference type="GO" id="GO:0046983">
    <property type="term" value="F:protein dimerization activity"/>
    <property type="evidence" value="ECO:0007669"/>
    <property type="project" value="InterPro"/>
</dbReference>
<feature type="domain" description="GAF" evidence="4">
    <location>
        <begin position="32"/>
        <end position="175"/>
    </location>
</feature>
<dbReference type="Pfam" id="PF07730">
    <property type="entry name" value="HisKA_3"/>
    <property type="match status" value="1"/>
</dbReference>
<organism evidence="6 7">
    <name type="scientific">Mycolicibacterium smegmatis (strain ATCC 700084 / mc(2)155)</name>
    <name type="common">Mycobacterium smegmatis</name>
    <dbReference type="NCBI Taxonomy" id="246196"/>
    <lineage>
        <taxon>Bacteria</taxon>
        <taxon>Bacillati</taxon>
        <taxon>Actinomycetota</taxon>
        <taxon>Actinomycetes</taxon>
        <taxon>Mycobacteriales</taxon>
        <taxon>Mycobacteriaceae</taxon>
        <taxon>Mycolicibacterium</taxon>
    </lineage>
</organism>
<dbReference type="InterPro" id="IPR003594">
    <property type="entry name" value="HATPase_dom"/>
</dbReference>
<dbReference type="RefSeq" id="WP_011729418.1">
    <property type="nucleotide sequence ID" value="NC_008596.1"/>
</dbReference>
<dbReference type="Pfam" id="PF13185">
    <property type="entry name" value="GAF_2"/>
    <property type="match status" value="2"/>
</dbReference>
<name>A0QZ92_MYCS2</name>
<dbReference type="PANTHER" id="PTHR24421">
    <property type="entry name" value="NITRATE/NITRITE SENSOR PROTEIN NARX-RELATED"/>
    <property type="match status" value="1"/>
</dbReference>
<dbReference type="OrthoDB" id="5241249at2"/>
<dbReference type="InterPro" id="IPR050482">
    <property type="entry name" value="Sensor_HK_TwoCompSys"/>
</dbReference>
<dbReference type="PaxDb" id="246196-MSMEI_3850"/>
<dbReference type="InterPro" id="IPR003018">
    <property type="entry name" value="GAF"/>
</dbReference>
<evidence type="ECO:0000256" key="3">
    <source>
        <dbReference type="ARBA" id="ARBA00023012"/>
    </source>
</evidence>
<evidence type="ECO:0000259" key="5">
    <source>
        <dbReference type="SMART" id="SM00387"/>
    </source>
</evidence>
<sequence length="547" mass="57392">MGQSHTDDSPEAVEVRMAALLQDMASLDAGLEPESTLHGILDAIMRVSGACYGAAGLCAPDGTPATFLQAGALAQAVPDSPDRDMLGFLRNRTGPLRIDGLARSAAEVGLPELLPPMRAVLGVPLVSHGEVLGSLYVADSRAGFEFSDAHVGVVEVLATVAADVVHSVWHLAKVRTVARWVSASREITMALLGMSGGEDAPLRLIVGRAAELTVASQAAILVPSEADRAPEEVRSLTVAVAAGARADEVEGQQVPVSGSTSGRVFRTGESTMTDGFRYPITSFTDQGRRPAIVVPLRSATNNLGVIAVARDADDPPFDVDEMAIMEDFAHHAAVALTLCRANEQARQLTVLSDRERIARDLHDHVIQRLFLAGMDLQGTIARTKSDLLKERLSRTVDDLQSIIDEIRTAIFDLQSPAASAMSFRQRIQAAVAAVTDNSPLATTVRISGPIVAVDPALADDAEAVIVEAISNAVRHSGATSVTISIEVSDRLDIEVVDNGRGIPANTARCSGLANLKARAQQAGGSCQITSSAGSGTHVRWSAPLSGA</sequence>
<gene>
    <name evidence="6" type="ordered locus">MSMEG_3941</name>
</gene>
<keyword evidence="1" id="KW-0808">Transferase</keyword>
<keyword evidence="2" id="KW-0418">Kinase</keyword>
<dbReference type="EMBL" id="CP000480">
    <property type="protein sequence ID" value="ABK73924.1"/>
    <property type="molecule type" value="Genomic_DNA"/>
</dbReference>
<evidence type="ECO:0000256" key="1">
    <source>
        <dbReference type="ARBA" id="ARBA00022679"/>
    </source>
</evidence>
<dbReference type="InterPro" id="IPR011712">
    <property type="entry name" value="Sig_transdc_His_kin_sub3_dim/P"/>
</dbReference>
<dbReference type="CDD" id="cd16917">
    <property type="entry name" value="HATPase_UhpB-NarQ-NarX-like"/>
    <property type="match status" value="1"/>
</dbReference>
<dbReference type="GO" id="GO:0000155">
    <property type="term" value="F:phosphorelay sensor kinase activity"/>
    <property type="evidence" value="ECO:0007669"/>
    <property type="project" value="InterPro"/>
</dbReference>
<proteinExistence type="predicted"/>